<evidence type="ECO:0000256" key="2">
    <source>
        <dbReference type="ARBA" id="ARBA00022525"/>
    </source>
</evidence>
<sequence>MGFRINTNIGAMNAHRNSVQTNLGLDKSLQRLSSGLRINTAADDASGLAIANQLKAQASGLGQAIRNANDGVGVAQTADGALEEYENIINTVRTKAIQAASDGQNVDSRKAIQADISKLLEEAQNIAKTTSFNGQNLLDGTFTDKAFHIGAYSNETVNISIGSAQTTQVGAHVNKEGNSVNDDTTSQAAALAADFAINGTTTGVSKTDTATGANTTAHDEGSAWAKAIAINGVEGKTGVHATAETTVTGTAAVTAGSIAAGDLTINGVDIGAVTVSNNDADNALINAINKVSNQTNVTASLDGGTLKLYAADGSDIVLGGANSTDAITHTGDNSSTIYNSGKLTLTSGNAVTISGTVTDTGLTATTYSTDSALNTVDVTSRSAAEDAIITTDFALKQLDAIRSNIGSTQNQLESTVRNISVTQVNVAAAESQIRDVDFAAESANFAKHNILAQSGTYAMSQANAVQQNVLRLLQ</sequence>
<dbReference type="Pfam" id="PF00700">
    <property type="entry name" value="Flagellin_C"/>
    <property type="match status" value="1"/>
</dbReference>
<dbReference type="InterPro" id="IPR046358">
    <property type="entry name" value="Flagellin_C"/>
</dbReference>
<dbReference type="Pfam" id="PF07196">
    <property type="entry name" value="Flagellin_IN"/>
    <property type="match status" value="1"/>
</dbReference>
<dbReference type="PRINTS" id="PR00207">
    <property type="entry name" value="FLAGELLIN"/>
</dbReference>
<keyword evidence="6" id="KW-0282">Flagellum</keyword>
<evidence type="ECO:0000259" key="5">
    <source>
        <dbReference type="Pfam" id="PF00700"/>
    </source>
</evidence>
<keyword evidence="6" id="KW-0969">Cilium</keyword>
<name>A0A1W1CEW1_9ZZZZ</name>
<proteinExistence type="predicted"/>
<dbReference type="InterPro" id="IPR010810">
    <property type="entry name" value="Flagellin_hook_IN_motif"/>
</dbReference>
<organism evidence="6">
    <name type="scientific">hydrothermal vent metagenome</name>
    <dbReference type="NCBI Taxonomy" id="652676"/>
    <lineage>
        <taxon>unclassified sequences</taxon>
        <taxon>metagenomes</taxon>
        <taxon>ecological metagenomes</taxon>
    </lineage>
</organism>
<reference evidence="6" key="1">
    <citation type="submission" date="2016-10" db="EMBL/GenBank/DDBJ databases">
        <authorList>
            <person name="de Groot N.N."/>
        </authorList>
    </citation>
    <scope>NUCLEOTIDE SEQUENCE</scope>
</reference>
<gene>
    <name evidence="6" type="ORF">MNB_SM-6-997</name>
</gene>
<dbReference type="PANTHER" id="PTHR42792:SF2">
    <property type="entry name" value="FLAGELLIN"/>
    <property type="match status" value="1"/>
</dbReference>
<feature type="domain" description="Flagellin C-terminal" evidence="5">
    <location>
        <begin position="391"/>
        <end position="473"/>
    </location>
</feature>
<dbReference type="Gene3D" id="3.30.70.2120">
    <property type="match status" value="1"/>
</dbReference>
<keyword evidence="6" id="KW-0966">Cell projection</keyword>
<dbReference type="GO" id="GO:0009288">
    <property type="term" value="C:bacterial-type flagellum"/>
    <property type="evidence" value="ECO:0007669"/>
    <property type="project" value="UniProtKB-SubCell"/>
</dbReference>
<dbReference type="Gene3D" id="1.20.1330.10">
    <property type="entry name" value="f41 fragment of flagellin, N-terminal domain"/>
    <property type="match status" value="1"/>
</dbReference>
<protein>
    <submittedName>
        <fullName evidence="6">Flagellin</fullName>
    </submittedName>
</protein>
<dbReference type="InterPro" id="IPR001029">
    <property type="entry name" value="Flagellin_N"/>
</dbReference>
<dbReference type="Pfam" id="PF00669">
    <property type="entry name" value="Flagellin_N"/>
    <property type="match status" value="1"/>
</dbReference>
<dbReference type="PANTHER" id="PTHR42792">
    <property type="entry name" value="FLAGELLIN"/>
    <property type="match status" value="1"/>
</dbReference>
<dbReference type="SUPFAM" id="SSF64518">
    <property type="entry name" value="Phase 1 flagellin"/>
    <property type="match status" value="1"/>
</dbReference>
<keyword evidence="2" id="KW-0964">Secreted</keyword>
<dbReference type="Gene3D" id="6.10.10.10">
    <property type="entry name" value="Flagellar export chaperone, C-terminal domain"/>
    <property type="match status" value="1"/>
</dbReference>
<dbReference type="AlphaFoldDB" id="A0A1W1CEW1"/>
<comment type="subcellular location">
    <subcellularLocation>
        <location evidence="1">Bacterial flagellum</location>
    </subcellularLocation>
</comment>
<evidence type="ECO:0000256" key="1">
    <source>
        <dbReference type="ARBA" id="ARBA00004365"/>
    </source>
</evidence>
<evidence type="ECO:0000313" key="6">
    <source>
        <dbReference type="EMBL" id="SFV64233.1"/>
    </source>
</evidence>
<evidence type="ECO:0000256" key="3">
    <source>
        <dbReference type="ARBA" id="ARBA00023143"/>
    </source>
</evidence>
<keyword evidence="3" id="KW-0975">Bacterial flagellum</keyword>
<dbReference type="GO" id="GO:0005198">
    <property type="term" value="F:structural molecule activity"/>
    <property type="evidence" value="ECO:0007669"/>
    <property type="project" value="InterPro"/>
</dbReference>
<dbReference type="InterPro" id="IPR042187">
    <property type="entry name" value="Flagellin_C_sub2"/>
</dbReference>
<accession>A0A1W1CEW1</accession>
<dbReference type="InterPro" id="IPR001492">
    <property type="entry name" value="Flagellin"/>
</dbReference>
<evidence type="ECO:0000259" key="4">
    <source>
        <dbReference type="Pfam" id="PF00669"/>
    </source>
</evidence>
<dbReference type="EMBL" id="FPHK01000075">
    <property type="protein sequence ID" value="SFV64233.1"/>
    <property type="molecule type" value="Genomic_DNA"/>
</dbReference>
<feature type="domain" description="Flagellin N-terminal" evidence="4">
    <location>
        <begin position="5"/>
        <end position="143"/>
    </location>
</feature>